<reference evidence="2 3" key="1">
    <citation type="journal article" date="2020" name="ISME J.">
        <title>Uncovering the hidden diversity of litter-decomposition mechanisms in mushroom-forming fungi.</title>
        <authorList>
            <person name="Floudas D."/>
            <person name="Bentzer J."/>
            <person name="Ahren D."/>
            <person name="Johansson T."/>
            <person name="Persson P."/>
            <person name="Tunlid A."/>
        </authorList>
    </citation>
    <scope>NUCLEOTIDE SEQUENCE [LARGE SCALE GENOMIC DNA]</scope>
    <source>
        <strain evidence="2 3">CBS 175.51</strain>
    </source>
</reference>
<dbReference type="GO" id="GO:0006198">
    <property type="term" value="P:cAMP catabolic process"/>
    <property type="evidence" value="ECO:0007669"/>
    <property type="project" value="InterPro"/>
</dbReference>
<dbReference type="EMBL" id="JAACJK010000164">
    <property type="protein sequence ID" value="KAF5324858.1"/>
    <property type="molecule type" value="Genomic_DNA"/>
</dbReference>
<accession>A0A8H5BKN0</accession>
<dbReference type="SUPFAM" id="SSF56281">
    <property type="entry name" value="Metallo-hydrolase/oxidoreductase"/>
    <property type="match status" value="1"/>
</dbReference>
<protein>
    <recommendedName>
        <fullName evidence="4">Cyclic-AMP phosphodiesterase</fullName>
    </recommendedName>
</protein>
<evidence type="ECO:0000313" key="2">
    <source>
        <dbReference type="EMBL" id="KAF5324858.1"/>
    </source>
</evidence>
<feature type="region of interest" description="Disordered" evidence="1">
    <location>
        <begin position="19"/>
        <end position="49"/>
    </location>
</feature>
<dbReference type="InterPro" id="IPR000396">
    <property type="entry name" value="Pdiesterase2"/>
</dbReference>
<proteinExistence type="predicted"/>
<dbReference type="OrthoDB" id="258495at2759"/>
<name>A0A8H5BKN0_9AGAR</name>
<dbReference type="GO" id="GO:0004115">
    <property type="term" value="F:3',5'-cyclic-AMP phosphodiesterase activity"/>
    <property type="evidence" value="ECO:0007669"/>
    <property type="project" value="InterPro"/>
</dbReference>
<dbReference type="Proteomes" id="UP000541558">
    <property type="component" value="Unassembled WGS sequence"/>
</dbReference>
<organism evidence="2 3">
    <name type="scientific">Ephemerocybe angulata</name>
    <dbReference type="NCBI Taxonomy" id="980116"/>
    <lineage>
        <taxon>Eukaryota</taxon>
        <taxon>Fungi</taxon>
        <taxon>Dikarya</taxon>
        <taxon>Basidiomycota</taxon>
        <taxon>Agaricomycotina</taxon>
        <taxon>Agaricomycetes</taxon>
        <taxon>Agaricomycetidae</taxon>
        <taxon>Agaricales</taxon>
        <taxon>Agaricineae</taxon>
        <taxon>Psathyrellaceae</taxon>
        <taxon>Ephemerocybe</taxon>
    </lineage>
</organism>
<dbReference type="GO" id="GO:1902660">
    <property type="term" value="P:negative regulation of glucose mediated signaling pathway"/>
    <property type="evidence" value="ECO:0007669"/>
    <property type="project" value="TreeGrafter"/>
</dbReference>
<dbReference type="PANTHER" id="PTHR28283">
    <property type="entry name" value="3',5'-CYCLIC-NUCLEOTIDE PHOSPHODIESTERASE 1"/>
    <property type="match status" value="1"/>
</dbReference>
<gene>
    <name evidence="2" type="ORF">D9611_004531</name>
</gene>
<sequence>MVLLEPDLSIWQLQNLNKRGDGSARWSSTRPQHRPSRSMPKRQQDVQQGPPPFYKRFFSLCQRLLDHATVSANLVLNTHHQEPSPEANTVIIHERHQEPTTQPSPMTAFDIVVIGAGGGPDETNLSAYLVKSHPSRWEDGVLALEAGSGQGALRHIVERNPRLFSSETEPGRALSATEVYNAIRCFLITHAHLDHINSLVVSAGSLSGPRKRIYAAKQTLDDIASIFNDRIWPNLASWKEDDENYKLLYSPLQQNTKYTSITPDISVQSFPLNHGSNDHGPYESFAYFIRHDLSGGEFLFFGDVEPDSLAATPQSIHVWRTAAPKIPTTLRAIFIECSWSSGRPDSQLFGHLTPEHLLEELVVLATEVRKARPSNHSSETHTRHTRKRQKRLVESYDVRGALIGLTVYVMHCKDAPHDPKRAVPMREIIAEQVRALVEEKGLGCTILAAEQGMHIRI</sequence>
<evidence type="ECO:0000313" key="3">
    <source>
        <dbReference type="Proteomes" id="UP000541558"/>
    </source>
</evidence>
<evidence type="ECO:0000256" key="1">
    <source>
        <dbReference type="SAM" id="MobiDB-lite"/>
    </source>
</evidence>
<dbReference type="InterPro" id="IPR036866">
    <property type="entry name" value="RibonucZ/Hydroxyglut_hydro"/>
</dbReference>
<feature type="compositionally biased region" description="Basic residues" evidence="1">
    <location>
        <begin position="31"/>
        <end position="40"/>
    </location>
</feature>
<dbReference type="Gene3D" id="3.60.15.10">
    <property type="entry name" value="Ribonuclease Z/Hydroxyacylglutathione hydrolase-like"/>
    <property type="match status" value="1"/>
</dbReference>
<dbReference type="CDD" id="cd07735">
    <property type="entry name" value="class_II_PDE_MBL-fold"/>
    <property type="match status" value="1"/>
</dbReference>
<dbReference type="AlphaFoldDB" id="A0A8H5BKN0"/>
<dbReference type="Pfam" id="PF02112">
    <property type="entry name" value="PDEase_II"/>
    <property type="match status" value="1"/>
</dbReference>
<dbReference type="GO" id="GO:0047555">
    <property type="term" value="F:3',5'-cyclic-GMP phosphodiesterase activity"/>
    <property type="evidence" value="ECO:0007669"/>
    <property type="project" value="TreeGrafter"/>
</dbReference>
<dbReference type="PANTHER" id="PTHR28283:SF1">
    <property type="entry name" value="3',5'-CYCLIC-NUCLEOTIDE PHOSPHODIESTERASE 1"/>
    <property type="match status" value="1"/>
</dbReference>
<evidence type="ECO:0008006" key="4">
    <source>
        <dbReference type="Google" id="ProtNLM"/>
    </source>
</evidence>
<keyword evidence="3" id="KW-1185">Reference proteome</keyword>
<comment type="caution">
    <text evidence="2">The sequence shown here is derived from an EMBL/GenBank/DDBJ whole genome shotgun (WGS) entry which is preliminary data.</text>
</comment>
<dbReference type="PRINTS" id="PR00388">
    <property type="entry name" value="PDIESTERASE2"/>
</dbReference>